<keyword evidence="3" id="KW-0732">Signal</keyword>
<gene>
    <name evidence="4" type="ORF">EW026_g3225</name>
</gene>
<feature type="signal peptide" evidence="3">
    <location>
        <begin position="1"/>
        <end position="20"/>
    </location>
</feature>
<dbReference type="EMBL" id="SGPJ01000093">
    <property type="protein sequence ID" value="THG99081.1"/>
    <property type="molecule type" value="Genomic_DNA"/>
</dbReference>
<feature type="transmembrane region" description="Helical" evidence="2">
    <location>
        <begin position="174"/>
        <end position="195"/>
    </location>
</feature>
<accession>A0A4S4KKW0</accession>
<feature type="chain" id="PRO_5020637264" evidence="3">
    <location>
        <begin position="21"/>
        <end position="196"/>
    </location>
</feature>
<feature type="compositionally biased region" description="Low complexity" evidence="1">
    <location>
        <begin position="105"/>
        <end position="171"/>
    </location>
</feature>
<evidence type="ECO:0000256" key="2">
    <source>
        <dbReference type="SAM" id="Phobius"/>
    </source>
</evidence>
<keyword evidence="2" id="KW-0812">Transmembrane</keyword>
<evidence type="ECO:0000256" key="3">
    <source>
        <dbReference type="SAM" id="SignalP"/>
    </source>
</evidence>
<keyword evidence="5" id="KW-1185">Reference proteome</keyword>
<evidence type="ECO:0000256" key="1">
    <source>
        <dbReference type="SAM" id="MobiDB-lite"/>
    </source>
</evidence>
<keyword evidence="2" id="KW-0472">Membrane</keyword>
<evidence type="ECO:0000313" key="4">
    <source>
        <dbReference type="EMBL" id="THG99081.1"/>
    </source>
</evidence>
<dbReference type="AlphaFoldDB" id="A0A4S4KKW0"/>
<comment type="caution">
    <text evidence="4">The sequence shown here is derived from an EMBL/GenBank/DDBJ whole genome shotgun (WGS) entry which is preliminary data.</text>
</comment>
<dbReference type="Proteomes" id="UP000309038">
    <property type="component" value="Unassembled WGS sequence"/>
</dbReference>
<protein>
    <submittedName>
        <fullName evidence="4">Uncharacterized protein</fullName>
    </submittedName>
</protein>
<evidence type="ECO:0000313" key="5">
    <source>
        <dbReference type="Proteomes" id="UP000309038"/>
    </source>
</evidence>
<reference evidence="4 5" key="1">
    <citation type="submission" date="2019-02" db="EMBL/GenBank/DDBJ databases">
        <title>Genome sequencing of the rare red list fungi Phlebia centrifuga.</title>
        <authorList>
            <person name="Buettner E."/>
            <person name="Kellner H."/>
        </authorList>
    </citation>
    <scope>NUCLEOTIDE SEQUENCE [LARGE SCALE GENOMIC DNA]</scope>
    <source>
        <strain evidence="4 5">DSM 108282</strain>
    </source>
</reference>
<organism evidence="4 5">
    <name type="scientific">Hermanssonia centrifuga</name>
    <dbReference type="NCBI Taxonomy" id="98765"/>
    <lineage>
        <taxon>Eukaryota</taxon>
        <taxon>Fungi</taxon>
        <taxon>Dikarya</taxon>
        <taxon>Basidiomycota</taxon>
        <taxon>Agaricomycotina</taxon>
        <taxon>Agaricomycetes</taxon>
        <taxon>Polyporales</taxon>
        <taxon>Meruliaceae</taxon>
        <taxon>Hermanssonia</taxon>
    </lineage>
</organism>
<feature type="region of interest" description="Disordered" evidence="1">
    <location>
        <begin position="84"/>
        <end position="171"/>
    </location>
</feature>
<name>A0A4S4KKW0_9APHY</name>
<keyword evidence="2" id="KW-1133">Transmembrane helix</keyword>
<proteinExistence type="predicted"/>
<sequence>MKNAFVAAFTVAACVGSALAQVIQINTPNNPPECVPTQPPSSCFQTPDANGQSVQQYFNVPAPPFIWQVNISANTQYGISIHDSQGNTGQSGPFIVQPGSTNCLSTSGSSAPAPGSSGASTPAASSASTGASSTGPSGSSSTGAPAGSSSTNTASSAGSGTSASTSPSPTSNSALINTAAMGAVGFIGAVVAAIVA</sequence>